<protein>
    <submittedName>
        <fullName evidence="3">Alpha/beta hydrolase</fullName>
    </submittedName>
</protein>
<name>A0A387BE03_9MICO</name>
<dbReference type="InterPro" id="IPR050300">
    <property type="entry name" value="GDXG_lipolytic_enzyme"/>
</dbReference>
<evidence type="ECO:0000256" key="1">
    <source>
        <dbReference type="ARBA" id="ARBA00022801"/>
    </source>
</evidence>
<keyword evidence="4" id="KW-1185">Reference proteome</keyword>
<dbReference type="GO" id="GO:0016787">
    <property type="term" value="F:hydrolase activity"/>
    <property type="evidence" value="ECO:0007669"/>
    <property type="project" value="UniProtKB-KW"/>
</dbReference>
<organism evidence="3 4">
    <name type="scientific">Protaetiibacter intestinalis</name>
    <dbReference type="NCBI Taxonomy" id="2419774"/>
    <lineage>
        <taxon>Bacteria</taxon>
        <taxon>Bacillati</taxon>
        <taxon>Actinomycetota</taxon>
        <taxon>Actinomycetes</taxon>
        <taxon>Micrococcales</taxon>
        <taxon>Microbacteriaceae</taxon>
        <taxon>Protaetiibacter</taxon>
    </lineage>
</organism>
<dbReference type="RefSeq" id="WP_120763655.1">
    <property type="nucleotide sequence ID" value="NZ_CP032630.1"/>
</dbReference>
<proteinExistence type="predicted"/>
<evidence type="ECO:0000259" key="2">
    <source>
        <dbReference type="Pfam" id="PF07859"/>
    </source>
</evidence>
<keyword evidence="1 3" id="KW-0378">Hydrolase</keyword>
<gene>
    <name evidence="3" type="ORF">D7I47_14160</name>
</gene>
<dbReference type="OrthoDB" id="9803828at2"/>
<dbReference type="InterPro" id="IPR013094">
    <property type="entry name" value="AB_hydrolase_3"/>
</dbReference>
<dbReference type="Pfam" id="PF07859">
    <property type="entry name" value="Abhydrolase_3"/>
    <property type="match status" value="1"/>
</dbReference>
<evidence type="ECO:0000313" key="4">
    <source>
        <dbReference type="Proteomes" id="UP000278886"/>
    </source>
</evidence>
<dbReference type="Gene3D" id="3.40.50.1820">
    <property type="entry name" value="alpha/beta hydrolase"/>
    <property type="match status" value="1"/>
</dbReference>
<dbReference type="KEGG" id="lyd:D7I47_14160"/>
<evidence type="ECO:0000313" key="3">
    <source>
        <dbReference type="EMBL" id="AYF99286.1"/>
    </source>
</evidence>
<dbReference type="EMBL" id="CP032630">
    <property type="protein sequence ID" value="AYF99286.1"/>
    <property type="molecule type" value="Genomic_DNA"/>
</dbReference>
<dbReference type="Proteomes" id="UP000278886">
    <property type="component" value="Chromosome"/>
</dbReference>
<sequence>MTTVVPLANEPQFDPQLAELLPALKGFVPVGMTMEQLEYFRGMPQPSIEEQINGRPVTSVDHTIRGYNGDEIVVSVISREDHQEARGGVLGIHGGGMVMCNRFASAYPLIDWAMELDIVSVTVEYRLAPEHPYPYGVEDCYAALEWMHANATELRIDPEKLVVFGGSGGGGLAAGTTLLARDRKGPKLRGQLLQCPMIDDRNETLSAHQFDNVGVWDRTSNITAWDAILAGSRGQEDVSMYAAPARSKDLSGLPPTFIDVGGAEVFRDEAIAYATGILNAGGEAELHVWGAAFHGFYDIAPNSAVARSCIAARDQWISRILSR</sequence>
<reference evidence="4" key="1">
    <citation type="submission" date="2018-09" db="EMBL/GenBank/DDBJ databases">
        <title>Genome sequencing of strain 2DFWR-13.</title>
        <authorList>
            <person name="Heo J."/>
            <person name="Kim S.-J."/>
            <person name="Kwon S.-W."/>
        </authorList>
    </citation>
    <scope>NUCLEOTIDE SEQUENCE [LARGE SCALE GENOMIC DNA]</scope>
    <source>
        <strain evidence="4">2DFWR-13</strain>
    </source>
</reference>
<accession>A0A387BE03</accession>
<dbReference type="PANTHER" id="PTHR48081">
    <property type="entry name" value="AB HYDROLASE SUPERFAMILY PROTEIN C4A8.06C"/>
    <property type="match status" value="1"/>
</dbReference>
<feature type="domain" description="Alpha/beta hydrolase fold-3" evidence="2">
    <location>
        <begin position="90"/>
        <end position="297"/>
    </location>
</feature>
<dbReference type="InterPro" id="IPR029058">
    <property type="entry name" value="AB_hydrolase_fold"/>
</dbReference>
<dbReference type="PANTHER" id="PTHR48081:SF8">
    <property type="entry name" value="ALPHA_BETA HYDROLASE FOLD-3 DOMAIN-CONTAINING PROTEIN-RELATED"/>
    <property type="match status" value="1"/>
</dbReference>
<dbReference type="SUPFAM" id="SSF53474">
    <property type="entry name" value="alpha/beta-Hydrolases"/>
    <property type="match status" value="1"/>
</dbReference>
<dbReference type="AlphaFoldDB" id="A0A387BE03"/>